<dbReference type="OrthoDB" id="3516528at2759"/>
<dbReference type="EMBL" id="KZ613954">
    <property type="protein sequence ID" value="PMD34336.1"/>
    <property type="molecule type" value="Genomic_DNA"/>
</dbReference>
<dbReference type="Pfam" id="PF12770">
    <property type="entry name" value="CHAT"/>
    <property type="match status" value="1"/>
</dbReference>
<evidence type="ECO:0000256" key="1">
    <source>
        <dbReference type="SAM" id="MobiDB-lite"/>
    </source>
</evidence>
<gene>
    <name evidence="3" type="ORF">L207DRAFT_570941</name>
</gene>
<accession>A0A2J6R747</accession>
<feature type="region of interest" description="Disordered" evidence="1">
    <location>
        <begin position="1012"/>
        <end position="1031"/>
    </location>
</feature>
<dbReference type="InterPro" id="IPR027417">
    <property type="entry name" value="P-loop_NTPase"/>
</dbReference>
<feature type="domain" description="CHAT" evidence="2">
    <location>
        <begin position="216"/>
        <end position="401"/>
    </location>
</feature>
<evidence type="ECO:0000313" key="3">
    <source>
        <dbReference type="EMBL" id="PMD34336.1"/>
    </source>
</evidence>
<evidence type="ECO:0000259" key="2">
    <source>
        <dbReference type="Pfam" id="PF12770"/>
    </source>
</evidence>
<protein>
    <recommendedName>
        <fullName evidence="2">CHAT domain-containing protein</fullName>
    </recommendedName>
</protein>
<proteinExistence type="predicted"/>
<evidence type="ECO:0000313" key="4">
    <source>
        <dbReference type="Proteomes" id="UP000235786"/>
    </source>
</evidence>
<dbReference type="Proteomes" id="UP000235786">
    <property type="component" value="Unassembled WGS sequence"/>
</dbReference>
<dbReference type="SUPFAM" id="SSF52540">
    <property type="entry name" value="P-loop containing nucleoside triphosphate hydrolases"/>
    <property type="match status" value="1"/>
</dbReference>
<dbReference type="Gene3D" id="3.40.50.300">
    <property type="entry name" value="P-loop containing nucleotide triphosphate hydrolases"/>
    <property type="match status" value="1"/>
</dbReference>
<organism evidence="3 4">
    <name type="scientific">Hyaloscypha variabilis (strain UAMH 11265 / GT02V1 / F)</name>
    <name type="common">Meliniomyces variabilis</name>
    <dbReference type="NCBI Taxonomy" id="1149755"/>
    <lineage>
        <taxon>Eukaryota</taxon>
        <taxon>Fungi</taxon>
        <taxon>Dikarya</taxon>
        <taxon>Ascomycota</taxon>
        <taxon>Pezizomycotina</taxon>
        <taxon>Leotiomycetes</taxon>
        <taxon>Helotiales</taxon>
        <taxon>Hyaloscyphaceae</taxon>
        <taxon>Hyaloscypha</taxon>
        <taxon>Hyaloscypha variabilis</taxon>
    </lineage>
</organism>
<reference evidence="3 4" key="1">
    <citation type="submission" date="2016-04" db="EMBL/GenBank/DDBJ databases">
        <title>A degradative enzymes factory behind the ericoid mycorrhizal symbiosis.</title>
        <authorList>
            <consortium name="DOE Joint Genome Institute"/>
            <person name="Martino E."/>
            <person name="Morin E."/>
            <person name="Grelet G."/>
            <person name="Kuo A."/>
            <person name="Kohler A."/>
            <person name="Daghino S."/>
            <person name="Barry K."/>
            <person name="Choi C."/>
            <person name="Cichocki N."/>
            <person name="Clum A."/>
            <person name="Copeland A."/>
            <person name="Hainaut M."/>
            <person name="Haridas S."/>
            <person name="Labutti K."/>
            <person name="Lindquist E."/>
            <person name="Lipzen A."/>
            <person name="Khouja H.-R."/>
            <person name="Murat C."/>
            <person name="Ohm R."/>
            <person name="Olson A."/>
            <person name="Spatafora J."/>
            <person name="Veneault-Fourrey C."/>
            <person name="Henrissat B."/>
            <person name="Grigoriev I."/>
            <person name="Martin F."/>
            <person name="Perotto S."/>
        </authorList>
    </citation>
    <scope>NUCLEOTIDE SEQUENCE [LARGE SCALE GENOMIC DNA]</scope>
    <source>
        <strain evidence="3 4">F</strain>
    </source>
</reference>
<dbReference type="InterPro" id="IPR024983">
    <property type="entry name" value="CHAT_dom"/>
</dbReference>
<dbReference type="STRING" id="1149755.A0A2J6R747"/>
<name>A0A2J6R747_HYAVF</name>
<keyword evidence="4" id="KW-1185">Reference proteome</keyword>
<sequence length="1580" mass="179497">MAEASESTTYRLRIFVEPSKIASPGWEVAVFLGGACFARKIALSDPFTKTEEDECRWYLEDYLTKSPFEKGRADVVVESLESYANNLFNQLCLSRVWRRLSGPASPKHKILEIDVVENAENSTEISSSTIHRLHWEVLESPRLWKNLNIRTVVRRVIPQNGTSISPIKRVESWTRGVPAVNILLVISRKLIRQGSEEVDPGLVFHSLQTLKRDLESRGSAFCLNIEVVRPGSFKALKQHLENKARYERNGDIHIVHFDVHGRVGLRSEKGEDKATTAAFLYFQSGRGDGKLAPTRAGAVAELLRKHDIRIVVLNACESAAANKGDEANIARTLTKAGVQNVLGLAYKTLGSTCTEFMRIFYDSLIAGGKPFSIAVCDAREKLRSSPDRDARFALKRPLQDWIVPVVYASGIDLELHISRIPNKDSSIEDGELVMTPKKVYTTPPAPLVGRGFDALRFETIFLESRVIGLSGPAGVGKTAFIQDLLRCWEDTGLFEKTLYVDSSSIHTDRVHTPQAILQQLLHSSHDSSKVCLTGEEQHEHQSTIAELGDSFQVIVLDNLEASLSDMKEMDDYGRWPERTRNALMTLLRDNLDTRSGEEDLRLSFILVGRSDDDVWWDKHFSQLPAFPRYQLQGLWLPDAIEFAHIVLRENGFNRSSWRHDDEDTLSQVLNILQCNPLSIVNVLRTAVSQNFPWRKLVEKILFHQFWGIRPSQPSNESSFQSRDLIFASTSGSLPPIYADVYAALALYWHQGCSKDDLKSVAGAPYGADFTQALEFGIDRGYFAVNTEGYIDNIHPLFTLIGRSIFPSANISQSRPLDRLLESDLDSLLDAYTETFIQLFFSGMLSRNLFDLTRNTLSGMKFGEAEKVLRPAFYNVLTTLRLCSLRNHILCESYWPDFLHMYGACGTFFLSADETALMVNEYEHFFRKFISRQIIPIELQTLRIMIPIGNFLTHSHIVVSTLPTKRAREFSLLTFDLIGNLEEELLKHEYLAESISVARVLKHRLGEFSQGSNASVECEGSSKRTSESVSPKETLAGVLSDSQTWEHVAHSMPSLQQLAPHFERIFQMEGVQGQITKMQQSFSSGTPSDVIQAVRLCRQSLTKVVTGEFLNAHNSEDTKLSDLENALDVRNRVEAIRNYHDLLAQASERWDWDKMIELQNSLIEIYRTDERFAEDLKQTLEGKKMVETVYHMLQICTFTAGLGEAPQTNETFLEDVKNLRHNGDMIPIEGRELSLIQSLQETAEIMKSKQVHGNAIPRPKKHFKELLGQGLEYYQKPGGQAKALELCNKLGDLSYELEQALKSGDLETALKSGAMEKAADIADRIVEVDDPNILPCIPLQGMSIYRQLLESSRNFERVQIAINQAIKERRNDDAINTIESLLHQHAHGTSGLLDIYVQCLQDTLKKLVWWRQFDAWDVAFCAEDYTQALIEIPPLRAIETSHPFYKPHEVNYEEWHFLHDVTDFMYLHTLHHHFGESKRPHLALKTVSHLLNRYDHPETELAQLLGPELSLDRIYKWFYELEIQKAKYRQSVIERDPPSIQQHSLTLLEMLMKIPVGLGELGELRKLIPKKVLARMNFEDI</sequence>